<keyword evidence="1" id="KW-0812">Transmembrane</keyword>
<dbReference type="InParanoid" id="A0A251TA44"/>
<gene>
    <name evidence="2" type="ORF">HannXRQ_Chr11g0330171</name>
</gene>
<dbReference type="Proteomes" id="UP000215914">
    <property type="component" value="Chromosome 11"/>
</dbReference>
<evidence type="ECO:0000256" key="1">
    <source>
        <dbReference type="SAM" id="Phobius"/>
    </source>
</evidence>
<reference evidence="3" key="1">
    <citation type="journal article" date="2017" name="Nature">
        <title>The sunflower genome provides insights into oil metabolism, flowering and Asterid evolution.</title>
        <authorList>
            <person name="Badouin H."/>
            <person name="Gouzy J."/>
            <person name="Grassa C.J."/>
            <person name="Murat F."/>
            <person name="Staton S.E."/>
            <person name="Cottret L."/>
            <person name="Lelandais-Briere C."/>
            <person name="Owens G.L."/>
            <person name="Carrere S."/>
            <person name="Mayjonade B."/>
            <person name="Legrand L."/>
            <person name="Gill N."/>
            <person name="Kane N.C."/>
            <person name="Bowers J.E."/>
            <person name="Hubner S."/>
            <person name="Bellec A."/>
            <person name="Berard A."/>
            <person name="Berges H."/>
            <person name="Blanchet N."/>
            <person name="Boniface M.C."/>
            <person name="Brunel D."/>
            <person name="Catrice O."/>
            <person name="Chaidir N."/>
            <person name="Claudel C."/>
            <person name="Donnadieu C."/>
            <person name="Faraut T."/>
            <person name="Fievet G."/>
            <person name="Helmstetter N."/>
            <person name="King M."/>
            <person name="Knapp S.J."/>
            <person name="Lai Z."/>
            <person name="Le Paslier M.C."/>
            <person name="Lippi Y."/>
            <person name="Lorenzon L."/>
            <person name="Mandel J.R."/>
            <person name="Marage G."/>
            <person name="Marchand G."/>
            <person name="Marquand E."/>
            <person name="Bret-Mestries E."/>
            <person name="Morien E."/>
            <person name="Nambeesan S."/>
            <person name="Nguyen T."/>
            <person name="Pegot-Espagnet P."/>
            <person name="Pouilly N."/>
            <person name="Raftis F."/>
            <person name="Sallet E."/>
            <person name="Schiex T."/>
            <person name="Thomas J."/>
            <person name="Vandecasteele C."/>
            <person name="Vares D."/>
            <person name="Vear F."/>
            <person name="Vautrin S."/>
            <person name="Crespi M."/>
            <person name="Mangin B."/>
            <person name="Burke J.M."/>
            <person name="Salse J."/>
            <person name="Munos S."/>
            <person name="Vincourt P."/>
            <person name="Rieseberg L.H."/>
            <person name="Langlade N.B."/>
        </authorList>
    </citation>
    <scope>NUCLEOTIDE SEQUENCE [LARGE SCALE GENOMIC DNA]</scope>
    <source>
        <strain evidence="3">cv. SF193</strain>
    </source>
</reference>
<evidence type="ECO:0000313" key="2">
    <source>
        <dbReference type="EMBL" id="OTG07416.1"/>
    </source>
</evidence>
<evidence type="ECO:0000313" key="3">
    <source>
        <dbReference type="Proteomes" id="UP000215914"/>
    </source>
</evidence>
<keyword evidence="1" id="KW-0472">Membrane</keyword>
<keyword evidence="1" id="KW-1133">Transmembrane helix</keyword>
<proteinExistence type="predicted"/>
<feature type="transmembrane region" description="Helical" evidence="1">
    <location>
        <begin position="56"/>
        <end position="75"/>
    </location>
</feature>
<sequence>MYTTPLTTDVSRIPTNENCYAFLKSDELILMQFTRGKFSGVALTEKWAQKYGDKGIGFYAIHLGWVATAGVAMSLSSFSKLYVLLSCFIIHISFQLYYWFQFAGRCVCVCARSSIILLRWVDAVFA</sequence>
<keyword evidence="3" id="KW-1185">Reference proteome</keyword>
<accession>A0A251TA44</accession>
<dbReference type="STRING" id="4232.A0A251TA44"/>
<protein>
    <submittedName>
        <fullName evidence="2">Putative NAD(P)-binding domain-containing protein</fullName>
    </submittedName>
</protein>
<feature type="transmembrane region" description="Helical" evidence="1">
    <location>
        <begin position="82"/>
        <end position="100"/>
    </location>
</feature>
<name>A0A251TA44_HELAN</name>
<dbReference type="EMBL" id="CM007900">
    <property type="protein sequence ID" value="OTG07416.1"/>
    <property type="molecule type" value="Genomic_DNA"/>
</dbReference>
<dbReference type="InterPro" id="IPR052992">
    <property type="entry name" value="SDR_member_12"/>
</dbReference>
<organism evidence="2 3">
    <name type="scientific">Helianthus annuus</name>
    <name type="common">Common sunflower</name>
    <dbReference type="NCBI Taxonomy" id="4232"/>
    <lineage>
        <taxon>Eukaryota</taxon>
        <taxon>Viridiplantae</taxon>
        <taxon>Streptophyta</taxon>
        <taxon>Embryophyta</taxon>
        <taxon>Tracheophyta</taxon>
        <taxon>Spermatophyta</taxon>
        <taxon>Magnoliopsida</taxon>
        <taxon>eudicotyledons</taxon>
        <taxon>Gunneridae</taxon>
        <taxon>Pentapetalae</taxon>
        <taxon>asterids</taxon>
        <taxon>campanulids</taxon>
        <taxon>Asterales</taxon>
        <taxon>Asteraceae</taxon>
        <taxon>Asteroideae</taxon>
        <taxon>Heliantheae alliance</taxon>
        <taxon>Heliantheae</taxon>
        <taxon>Helianthus</taxon>
    </lineage>
</organism>
<dbReference type="PANTHER" id="PTHR44656:SF7">
    <property type="entry name" value="DEHYDROGENASE_REDUCTASE SDR FAMILY MEMBER 12"/>
    <property type="match status" value="1"/>
</dbReference>
<dbReference type="PANTHER" id="PTHR44656">
    <property type="entry name" value="DEHYDROGENASE/REDUCTASE SDR FAMILY MEMBER 12"/>
    <property type="match status" value="1"/>
</dbReference>
<dbReference type="AlphaFoldDB" id="A0A251TA44"/>